<comment type="caution">
    <text evidence="2">The sequence shown here is derived from an EMBL/GenBank/DDBJ whole genome shotgun (WGS) entry which is preliminary data.</text>
</comment>
<dbReference type="SMART" id="SM00225">
    <property type="entry name" value="BTB"/>
    <property type="match status" value="1"/>
</dbReference>
<reference evidence="2 3" key="1">
    <citation type="submission" date="2023-01" db="EMBL/GenBank/DDBJ databases">
        <title>Analysis of 21 Apiospora genomes using comparative genomics revels a genus with tremendous synthesis potential of carbohydrate active enzymes and secondary metabolites.</title>
        <authorList>
            <person name="Sorensen T."/>
        </authorList>
    </citation>
    <scope>NUCLEOTIDE SEQUENCE [LARGE SCALE GENOMIC DNA]</scope>
    <source>
        <strain evidence="2 3">CBS 135458</strain>
    </source>
</reference>
<keyword evidence="3" id="KW-1185">Reference proteome</keyword>
<dbReference type="RefSeq" id="XP_066712503.1">
    <property type="nucleotide sequence ID" value="XM_066863393.1"/>
</dbReference>
<dbReference type="InterPro" id="IPR000210">
    <property type="entry name" value="BTB/POZ_dom"/>
</dbReference>
<name>A0ABR1TX26_9PEZI</name>
<dbReference type="PANTHER" id="PTHR47843">
    <property type="entry name" value="BTB DOMAIN-CONTAINING PROTEIN-RELATED"/>
    <property type="match status" value="1"/>
</dbReference>
<evidence type="ECO:0000313" key="3">
    <source>
        <dbReference type="Proteomes" id="UP001480595"/>
    </source>
</evidence>
<dbReference type="Pfam" id="PF00651">
    <property type="entry name" value="BTB"/>
    <property type="match status" value="1"/>
</dbReference>
<sequence length="290" mass="33025">MNLAARSDRSCRNNDLAGHIAASQWPTGTLWQTGPMAWVKFLALCILLRAGSSESLTREPKTWGLLKTGDFSDVTVKCDDTVWQLHKTILCARSTYFAKALAGPFKEAATGKCDILEVNSEVFGEVVEFIYTGQIKKRALRLGSSFSNEFPGAMRHWYKLFLAADYFQLEDLMETVLARQSECLSGIAEHIQQYLKGLAARGKKRPETFLTSDAIDEFFSVVGLAYNNHLDTIKPYKKTLCTFIREIEHFVKVDARFQKHLEKVTLFRADLYSERTFNQLQDNEIIVLDW</sequence>
<dbReference type="GeneID" id="92096456"/>
<evidence type="ECO:0000259" key="1">
    <source>
        <dbReference type="PROSITE" id="PS50097"/>
    </source>
</evidence>
<dbReference type="PROSITE" id="PS50097">
    <property type="entry name" value="BTB"/>
    <property type="match status" value="1"/>
</dbReference>
<proteinExistence type="predicted"/>
<dbReference type="PANTHER" id="PTHR47843:SF5">
    <property type="entry name" value="BTB_POZ DOMAIN PROTEIN"/>
    <property type="match status" value="1"/>
</dbReference>
<dbReference type="EMBL" id="JAQQWL010000011">
    <property type="protein sequence ID" value="KAK8050254.1"/>
    <property type="molecule type" value="Genomic_DNA"/>
</dbReference>
<accession>A0ABR1TX26</accession>
<protein>
    <recommendedName>
        <fullName evidence="1">BTB domain-containing protein</fullName>
    </recommendedName>
</protein>
<evidence type="ECO:0000313" key="2">
    <source>
        <dbReference type="EMBL" id="KAK8050254.1"/>
    </source>
</evidence>
<gene>
    <name evidence="2" type="ORF">PG994_011984</name>
</gene>
<dbReference type="Gene3D" id="3.30.710.10">
    <property type="entry name" value="Potassium Channel Kv1.1, Chain A"/>
    <property type="match status" value="1"/>
</dbReference>
<feature type="domain" description="BTB" evidence="1">
    <location>
        <begin position="72"/>
        <end position="139"/>
    </location>
</feature>
<organism evidence="2 3">
    <name type="scientific">Apiospora phragmitis</name>
    <dbReference type="NCBI Taxonomy" id="2905665"/>
    <lineage>
        <taxon>Eukaryota</taxon>
        <taxon>Fungi</taxon>
        <taxon>Dikarya</taxon>
        <taxon>Ascomycota</taxon>
        <taxon>Pezizomycotina</taxon>
        <taxon>Sordariomycetes</taxon>
        <taxon>Xylariomycetidae</taxon>
        <taxon>Amphisphaeriales</taxon>
        <taxon>Apiosporaceae</taxon>
        <taxon>Apiospora</taxon>
    </lineage>
</organism>
<dbReference type="InterPro" id="IPR011333">
    <property type="entry name" value="SKP1/BTB/POZ_sf"/>
</dbReference>
<dbReference type="SUPFAM" id="SSF54695">
    <property type="entry name" value="POZ domain"/>
    <property type="match status" value="1"/>
</dbReference>
<dbReference type="CDD" id="cd18186">
    <property type="entry name" value="BTB_POZ_ZBTB_KLHL-like"/>
    <property type="match status" value="1"/>
</dbReference>
<dbReference type="Proteomes" id="UP001480595">
    <property type="component" value="Unassembled WGS sequence"/>
</dbReference>